<keyword evidence="4 5" id="KW-0472">Membrane</keyword>
<evidence type="ECO:0000256" key="4">
    <source>
        <dbReference type="ARBA" id="ARBA00023136"/>
    </source>
</evidence>
<name>A0A858SUV3_9RHOB</name>
<keyword evidence="3 5" id="KW-1133">Transmembrane helix</keyword>
<comment type="subcellular location">
    <subcellularLocation>
        <location evidence="1">Membrane</location>
    </subcellularLocation>
</comment>
<reference evidence="6 7" key="1">
    <citation type="submission" date="2020-02" db="EMBL/GenBank/DDBJ databases">
        <title>Genome sequence of Roseobacter ponti.</title>
        <authorList>
            <person name="Hollensteiner J."/>
            <person name="Schneider D."/>
            <person name="Poehlein A."/>
            <person name="Daniel R."/>
        </authorList>
    </citation>
    <scope>NUCLEOTIDE SEQUENCE [LARGE SCALE GENOMIC DNA]</scope>
    <source>
        <strain evidence="6 7">DSM 106830</strain>
    </source>
</reference>
<feature type="transmembrane region" description="Helical" evidence="5">
    <location>
        <begin position="95"/>
        <end position="112"/>
    </location>
</feature>
<dbReference type="SUPFAM" id="SSF161084">
    <property type="entry name" value="MAPEG domain-like"/>
    <property type="match status" value="1"/>
</dbReference>
<dbReference type="Gene3D" id="1.20.120.550">
    <property type="entry name" value="Membrane associated eicosanoid/glutathione metabolism-like domain"/>
    <property type="match status" value="1"/>
</dbReference>
<organism evidence="6 7">
    <name type="scientific">Roseobacter ponti</name>
    <dbReference type="NCBI Taxonomy" id="1891787"/>
    <lineage>
        <taxon>Bacteria</taxon>
        <taxon>Pseudomonadati</taxon>
        <taxon>Pseudomonadota</taxon>
        <taxon>Alphaproteobacteria</taxon>
        <taxon>Rhodobacterales</taxon>
        <taxon>Roseobacteraceae</taxon>
        <taxon>Roseobacter</taxon>
    </lineage>
</organism>
<dbReference type="Pfam" id="PF01124">
    <property type="entry name" value="MAPEG"/>
    <property type="match status" value="1"/>
</dbReference>
<feature type="transmembrane region" description="Helical" evidence="5">
    <location>
        <begin position="118"/>
        <end position="136"/>
    </location>
</feature>
<dbReference type="RefSeq" id="WP_169641684.1">
    <property type="nucleotide sequence ID" value="NZ_CP048788.1"/>
</dbReference>
<evidence type="ECO:0000313" key="7">
    <source>
        <dbReference type="Proteomes" id="UP000503308"/>
    </source>
</evidence>
<dbReference type="EMBL" id="CP048788">
    <property type="protein sequence ID" value="QJF52465.1"/>
    <property type="molecule type" value="Genomic_DNA"/>
</dbReference>
<feature type="transmembrane region" description="Helical" evidence="5">
    <location>
        <begin position="64"/>
        <end position="83"/>
    </location>
</feature>
<evidence type="ECO:0000256" key="2">
    <source>
        <dbReference type="ARBA" id="ARBA00022692"/>
    </source>
</evidence>
<evidence type="ECO:0000313" key="6">
    <source>
        <dbReference type="EMBL" id="QJF52465.1"/>
    </source>
</evidence>
<dbReference type="InterPro" id="IPR023352">
    <property type="entry name" value="MAPEG-like_dom_sf"/>
</dbReference>
<accession>A0A858SUV3</accession>
<protein>
    <submittedName>
        <fullName evidence="6">MAPEG family protein</fullName>
    </submittedName>
</protein>
<proteinExistence type="predicted"/>
<dbReference type="InterPro" id="IPR001129">
    <property type="entry name" value="Membr-assoc_MAPEG"/>
</dbReference>
<dbReference type="PANTHER" id="PTHR35371:SF1">
    <property type="entry name" value="BLR7753 PROTEIN"/>
    <property type="match status" value="1"/>
</dbReference>
<keyword evidence="7" id="KW-1185">Reference proteome</keyword>
<dbReference type="GO" id="GO:0016020">
    <property type="term" value="C:membrane"/>
    <property type="evidence" value="ECO:0007669"/>
    <property type="project" value="UniProtKB-SubCell"/>
</dbReference>
<evidence type="ECO:0000256" key="3">
    <source>
        <dbReference type="ARBA" id="ARBA00022989"/>
    </source>
</evidence>
<evidence type="ECO:0000256" key="5">
    <source>
        <dbReference type="SAM" id="Phobius"/>
    </source>
</evidence>
<dbReference type="AlphaFoldDB" id="A0A858SUV3"/>
<gene>
    <name evidence="6" type="ORF">G3256_15445</name>
</gene>
<dbReference type="PANTHER" id="PTHR35371">
    <property type="entry name" value="INNER MEMBRANE PROTEIN"/>
    <property type="match status" value="1"/>
</dbReference>
<evidence type="ECO:0000256" key="1">
    <source>
        <dbReference type="ARBA" id="ARBA00004370"/>
    </source>
</evidence>
<sequence length="137" mass="14824">MTPELTVLCLAALLQVGQYVLMAVPANLELGPGKTLSPRDPQRMGGRTLQDQVSPRTGRLFRALNNHFEGLILFSIAVMIITLSGQSGPFTTACAWIYLAARVAYVPAYAFGLTPWRSLIWMAGFGATVLMLLAALI</sequence>
<dbReference type="Proteomes" id="UP000503308">
    <property type="component" value="Chromosome"/>
</dbReference>
<dbReference type="KEGG" id="rpon:G3256_15445"/>
<keyword evidence="2 5" id="KW-0812">Transmembrane</keyword>